<accession>A0AAD7CEA3</accession>
<keyword evidence="2" id="KW-1185">Reference proteome</keyword>
<dbReference type="Proteomes" id="UP001221142">
    <property type="component" value="Unassembled WGS sequence"/>
</dbReference>
<comment type="caution">
    <text evidence="1">The sequence shown here is derived from an EMBL/GenBank/DDBJ whole genome shotgun (WGS) entry which is preliminary data.</text>
</comment>
<evidence type="ECO:0000313" key="1">
    <source>
        <dbReference type="EMBL" id="KAJ7646811.1"/>
    </source>
</evidence>
<organism evidence="1 2">
    <name type="scientific">Roridomyces roridus</name>
    <dbReference type="NCBI Taxonomy" id="1738132"/>
    <lineage>
        <taxon>Eukaryota</taxon>
        <taxon>Fungi</taxon>
        <taxon>Dikarya</taxon>
        <taxon>Basidiomycota</taxon>
        <taxon>Agaricomycotina</taxon>
        <taxon>Agaricomycetes</taxon>
        <taxon>Agaricomycetidae</taxon>
        <taxon>Agaricales</taxon>
        <taxon>Marasmiineae</taxon>
        <taxon>Mycenaceae</taxon>
        <taxon>Roridomyces</taxon>
    </lineage>
</organism>
<proteinExistence type="predicted"/>
<name>A0AAD7CEA3_9AGAR</name>
<gene>
    <name evidence="1" type="ORF">FB45DRAFT_891473</name>
</gene>
<dbReference type="AlphaFoldDB" id="A0AAD7CEA3"/>
<evidence type="ECO:0000313" key="2">
    <source>
        <dbReference type="Proteomes" id="UP001221142"/>
    </source>
</evidence>
<protein>
    <submittedName>
        <fullName evidence="1">Uncharacterized protein</fullName>
    </submittedName>
</protein>
<dbReference type="EMBL" id="JARKIF010000002">
    <property type="protein sequence ID" value="KAJ7646811.1"/>
    <property type="molecule type" value="Genomic_DNA"/>
</dbReference>
<reference evidence="1" key="1">
    <citation type="submission" date="2023-03" db="EMBL/GenBank/DDBJ databases">
        <title>Massive genome expansion in bonnet fungi (Mycena s.s.) driven by repeated elements and novel gene families across ecological guilds.</title>
        <authorList>
            <consortium name="Lawrence Berkeley National Laboratory"/>
            <person name="Harder C.B."/>
            <person name="Miyauchi S."/>
            <person name="Viragh M."/>
            <person name="Kuo A."/>
            <person name="Thoen E."/>
            <person name="Andreopoulos B."/>
            <person name="Lu D."/>
            <person name="Skrede I."/>
            <person name="Drula E."/>
            <person name="Henrissat B."/>
            <person name="Morin E."/>
            <person name="Kohler A."/>
            <person name="Barry K."/>
            <person name="LaButti K."/>
            <person name="Morin E."/>
            <person name="Salamov A."/>
            <person name="Lipzen A."/>
            <person name="Mereny Z."/>
            <person name="Hegedus B."/>
            <person name="Baldrian P."/>
            <person name="Stursova M."/>
            <person name="Weitz H."/>
            <person name="Taylor A."/>
            <person name="Grigoriev I.V."/>
            <person name="Nagy L.G."/>
            <person name="Martin F."/>
            <person name="Kauserud H."/>
        </authorList>
    </citation>
    <scope>NUCLEOTIDE SEQUENCE</scope>
    <source>
        <strain evidence="1">9284</strain>
    </source>
</reference>
<sequence>MPSPFSPLSSVSDNRRGFVQSLPLRNTGHLASSWNTGKRPRFEKIVWSRSAYFRLVSSQEQTFVLYRMALLLSIVSFKGRVSRCRIVRSSSKFGVSRRLIVTSKLPIEDAANLYRPSSMMSRRLEVSQTQRSCPGPCTGPGPRPFLVASFKCDRWE</sequence>